<evidence type="ECO:0000256" key="3">
    <source>
        <dbReference type="ARBA" id="ARBA00022605"/>
    </source>
</evidence>
<comment type="caution">
    <text evidence="8">The sequence shown here is derived from an EMBL/GenBank/DDBJ whole genome shotgun (WGS) entry which is preliminary data.</text>
</comment>
<dbReference type="Pfam" id="PF00697">
    <property type="entry name" value="PRAI"/>
    <property type="match status" value="1"/>
</dbReference>
<keyword evidence="3" id="KW-0028">Amino-acid biosynthesis</keyword>
<gene>
    <name evidence="8" type="ORF">J2I46_11035</name>
</gene>
<evidence type="ECO:0000256" key="4">
    <source>
        <dbReference type="ARBA" id="ARBA00022822"/>
    </source>
</evidence>
<evidence type="ECO:0000256" key="2">
    <source>
        <dbReference type="ARBA" id="ARBA00012572"/>
    </source>
</evidence>
<dbReference type="Gene3D" id="3.20.20.70">
    <property type="entry name" value="Aldolase class I"/>
    <property type="match status" value="1"/>
</dbReference>
<name>A0ABS3JGI6_9BACT</name>
<dbReference type="InterPro" id="IPR013785">
    <property type="entry name" value="Aldolase_TIM"/>
</dbReference>
<reference evidence="8 9" key="1">
    <citation type="submission" date="2021-03" db="EMBL/GenBank/DDBJ databases">
        <title>Fibrella sp. HMF5405 genome sequencing and assembly.</title>
        <authorList>
            <person name="Kang H."/>
            <person name="Kim H."/>
            <person name="Bae S."/>
            <person name="Joh K."/>
        </authorList>
    </citation>
    <scope>NUCLEOTIDE SEQUENCE [LARGE SCALE GENOMIC DNA]</scope>
    <source>
        <strain evidence="8 9">HMF5405</strain>
    </source>
</reference>
<dbReference type="SUPFAM" id="SSF51366">
    <property type="entry name" value="Ribulose-phoshate binding barrel"/>
    <property type="match status" value="1"/>
</dbReference>
<dbReference type="EC" id="5.3.1.24" evidence="2"/>
<dbReference type="Proteomes" id="UP000664628">
    <property type="component" value="Unassembled WGS sequence"/>
</dbReference>
<comment type="pathway">
    <text evidence="1">Amino-acid biosynthesis; L-tryptophan biosynthesis; L-tryptophan from chorismate: step 3/5.</text>
</comment>
<dbReference type="RefSeq" id="WP_207329050.1">
    <property type="nucleotide sequence ID" value="NZ_JAFMYW010000002.1"/>
</dbReference>
<evidence type="ECO:0000313" key="8">
    <source>
        <dbReference type="EMBL" id="MBO0949120.1"/>
    </source>
</evidence>
<dbReference type="InterPro" id="IPR011060">
    <property type="entry name" value="RibuloseP-bd_barrel"/>
</dbReference>
<organism evidence="8 9">
    <name type="scientific">Fibrella forsythiae</name>
    <dbReference type="NCBI Taxonomy" id="2817061"/>
    <lineage>
        <taxon>Bacteria</taxon>
        <taxon>Pseudomonadati</taxon>
        <taxon>Bacteroidota</taxon>
        <taxon>Cytophagia</taxon>
        <taxon>Cytophagales</taxon>
        <taxon>Spirosomataceae</taxon>
        <taxon>Fibrella</taxon>
    </lineage>
</organism>
<keyword evidence="4" id="KW-0822">Tryptophan biosynthesis</keyword>
<keyword evidence="5" id="KW-0057">Aromatic amino acid biosynthesis</keyword>
<accession>A0ABS3JGI6</accession>
<dbReference type="InterPro" id="IPR001240">
    <property type="entry name" value="PRAI_dom"/>
</dbReference>
<protein>
    <recommendedName>
        <fullName evidence="2">phosphoribosylanthranilate isomerase</fullName>
        <ecNumber evidence="2">5.3.1.24</ecNumber>
    </recommendedName>
</protein>
<feature type="domain" description="N-(5'phosphoribosyl) anthranilate isomerase (PRAI)" evidence="7">
    <location>
        <begin position="8"/>
        <end position="197"/>
    </location>
</feature>
<dbReference type="GO" id="GO:0016853">
    <property type="term" value="F:isomerase activity"/>
    <property type="evidence" value="ECO:0007669"/>
    <property type="project" value="UniProtKB-KW"/>
</dbReference>
<dbReference type="EMBL" id="JAFMYW010000002">
    <property type="protein sequence ID" value="MBO0949120.1"/>
    <property type="molecule type" value="Genomic_DNA"/>
</dbReference>
<evidence type="ECO:0000256" key="1">
    <source>
        <dbReference type="ARBA" id="ARBA00004664"/>
    </source>
</evidence>
<keyword evidence="6 8" id="KW-0413">Isomerase</keyword>
<evidence type="ECO:0000259" key="7">
    <source>
        <dbReference type="Pfam" id="PF00697"/>
    </source>
</evidence>
<sequence length="206" mass="22050">MALQTIVKISNVTNLSDARYCAGMGVDLLGFSMDSTSPDYIDPARFAEIRGWVAGVHIVGETSSADPEQIEQLMADYQPDIVQVEETALLPYLSTMGKPLMLRVDLAGMSLEQLDAVAGTALPGIDYLLLESQSVIHLDEELMAALKQIAGRHPVLLGIGFEADTIQPLLAELPVAGIALAGGNEERPGSRDFGALMDILEVLEVD</sequence>
<evidence type="ECO:0000256" key="6">
    <source>
        <dbReference type="ARBA" id="ARBA00023235"/>
    </source>
</evidence>
<evidence type="ECO:0000313" key="9">
    <source>
        <dbReference type="Proteomes" id="UP000664628"/>
    </source>
</evidence>
<keyword evidence="9" id="KW-1185">Reference proteome</keyword>
<evidence type="ECO:0000256" key="5">
    <source>
        <dbReference type="ARBA" id="ARBA00023141"/>
    </source>
</evidence>
<proteinExistence type="predicted"/>